<organism evidence="2 3">
    <name type="scientific">Triparma laevis f. inornata</name>
    <dbReference type="NCBI Taxonomy" id="1714386"/>
    <lineage>
        <taxon>Eukaryota</taxon>
        <taxon>Sar</taxon>
        <taxon>Stramenopiles</taxon>
        <taxon>Ochrophyta</taxon>
        <taxon>Bolidophyceae</taxon>
        <taxon>Parmales</taxon>
        <taxon>Triparmaceae</taxon>
        <taxon>Triparma</taxon>
    </lineage>
</organism>
<evidence type="ECO:0000313" key="2">
    <source>
        <dbReference type="EMBL" id="GMH70645.1"/>
    </source>
</evidence>
<accession>A0A9W7AMT8</accession>
<keyword evidence="1" id="KW-0472">Membrane</keyword>
<protein>
    <submittedName>
        <fullName evidence="2">Uncharacterized protein</fullName>
    </submittedName>
</protein>
<reference evidence="3" key="1">
    <citation type="journal article" date="2023" name="Commun. Biol.">
        <title>Genome analysis of Parmales, the sister group of diatoms, reveals the evolutionary specialization of diatoms from phago-mixotrophs to photoautotrophs.</title>
        <authorList>
            <person name="Ban H."/>
            <person name="Sato S."/>
            <person name="Yoshikawa S."/>
            <person name="Yamada K."/>
            <person name="Nakamura Y."/>
            <person name="Ichinomiya M."/>
            <person name="Sato N."/>
            <person name="Blanc-Mathieu R."/>
            <person name="Endo H."/>
            <person name="Kuwata A."/>
            <person name="Ogata H."/>
        </authorList>
    </citation>
    <scope>NUCLEOTIDE SEQUENCE [LARGE SCALE GENOMIC DNA]</scope>
</reference>
<dbReference type="Proteomes" id="UP001162640">
    <property type="component" value="Unassembled WGS sequence"/>
</dbReference>
<evidence type="ECO:0000256" key="1">
    <source>
        <dbReference type="SAM" id="Phobius"/>
    </source>
</evidence>
<gene>
    <name evidence="2" type="ORF">TL16_g05460</name>
</gene>
<name>A0A9W7AMT8_9STRA</name>
<comment type="caution">
    <text evidence="2">The sequence shown here is derived from an EMBL/GenBank/DDBJ whole genome shotgun (WGS) entry which is preliminary data.</text>
</comment>
<keyword evidence="1" id="KW-0812">Transmembrane</keyword>
<proteinExistence type="predicted"/>
<evidence type="ECO:0000313" key="3">
    <source>
        <dbReference type="Proteomes" id="UP001162640"/>
    </source>
</evidence>
<dbReference type="AlphaFoldDB" id="A0A9W7AMT8"/>
<sequence length="227" mass="25044">MKTVGLGSATKEQVREAADQVLVVIKNSSGDVAKDVSAWVEKGFPTDNMTKEETENLTKFLIAIASWKERFGHTFVALLGLAPLVEGWSVWTGKEDPDLLASGPEMYTLMKTCEIAFESIPESIIQISGLLNSNFSDIKTIQIIGVISSIVSGAFIMTDGNFGFVLSQYLKTPSDLYYGWISKNGGWEKKRQIFGMFLFNACYFSHFVFAMSLFAQAFGSKAPHCSE</sequence>
<dbReference type="EMBL" id="BLQM01000159">
    <property type="protein sequence ID" value="GMH70645.1"/>
    <property type="molecule type" value="Genomic_DNA"/>
</dbReference>
<feature type="transmembrane region" description="Helical" evidence="1">
    <location>
        <begin position="193"/>
        <end position="214"/>
    </location>
</feature>
<keyword evidence="1" id="KW-1133">Transmembrane helix</keyword>